<organism evidence="2 3">
    <name type="scientific">Hymenobacter lapidiphilus</name>
    <dbReference type="NCBI Taxonomy" id="2608003"/>
    <lineage>
        <taxon>Bacteria</taxon>
        <taxon>Pseudomonadati</taxon>
        <taxon>Bacteroidota</taxon>
        <taxon>Cytophagia</taxon>
        <taxon>Cytophagales</taxon>
        <taxon>Hymenobacteraceae</taxon>
        <taxon>Hymenobacter</taxon>
    </lineage>
</organism>
<dbReference type="AlphaFoldDB" id="A0A7Y7PQS5"/>
<feature type="transmembrane region" description="Helical" evidence="1">
    <location>
        <begin position="116"/>
        <end position="132"/>
    </location>
</feature>
<name>A0A7Y7PQS5_9BACT</name>
<reference evidence="2 3" key="1">
    <citation type="submission" date="2020-05" db="EMBL/GenBank/DDBJ databases">
        <title>Hymenobacter terrestris sp. nov. and Hymenobacter lapidiphilus sp. nov., isolated from regoliths in Antarctica.</title>
        <authorList>
            <person name="Sedlacek I."/>
            <person name="Pantucek R."/>
            <person name="Zeman M."/>
            <person name="Holochova P."/>
            <person name="Kralova S."/>
            <person name="Stankova E."/>
            <person name="Sedo O."/>
            <person name="Micenkova L."/>
            <person name="Svec P."/>
            <person name="Gupta V."/>
            <person name="Sood U."/>
            <person name="Korpole U.S."/>
            <person name="Lal R."/>
        </authorList>
    </citation>
    <scope>NUCLEOTIDE SEQUENCE [LARGE SCALE GENOMIC DNA]</scope>
    <source>
        <strain evidence="2 3">P5342</strain>
    </source>
</reference>
<comment type="caution">
    <text evidence="2">The sequence shown here is derived from an EMBL/GenBank/DDBJ whole genome shotgun (WGS) entry which is preliminary data.</text>
</comment>
<protein>
    <submittedName>
        <fullName evidence="2">Uncharacterized protein</fullName>
    </submittedName>
</protein>
<feature type="transmembrane region" description="Helical" evidence="1">
    <location>
        <begin position="191"/>
        <end position="210"/>
    </location>
</feature>
<feature type="transmembrane region" description="Helical" evidence="1">
    <location>
        <begin position="30"/>
        <end position="47"/>
    </location>
</feature>
<feature type="transmembrane region" description="Helical" evidence="1">
    <location>
        <begin position="153"/>
        <end position="171"/>
    </location>
</feature>
<proteinExistence type="predicted"/>
<sequence>MLTHPAPVAPVAPPPPAASQPWIRSARFDGLWILAPPFLALVMVAALPPTLRTAAAMPLWAWVGLVVLIDVAHVYSTLFRTYFDKARRQRFGTLLWAVPLGCYVVGVGLHALGGSLWFWRVLAYTAVFHFVRQQYGFLRLYSRFEPEAPGRHLDAILVYAATLYPLLWWHLSPPRNFNWFVEGDFVQHDWPAGRLLLGVLYLGLLATYLLKEARQWHRTKQLNWPRNLLLLGTAASWYVGIVVFNADLVFTLLNVVAHGIPYLALVWISSQTSASKPASKPAAQQPNWWQGRYGVLLFLGSLIAFALLEEGLWDGLVWREHAAVFGWFQQLPALADSAALTLLVPLLALPQATHYVLDGFIWRRNS</sequence>
<feature type="transmembrane region" description="Helical" evidence="1">
    <location>
        <begin position="248"/>
        <end position="268"/>
    </location>
</feature>
<keyword evidence="1" id="KW-0812">Transmembrane</keyword>
<evidence type="ECO:0000313" key="2">
    <source>
        <dbReference type="EMBL" id="NVO31997.1"/>
    </source>
</evidence>
<evidence type="ECO:0000256" key="1">
    <source>
        <dbReference type="SAM" id="Phobius"/>
    </source>
</evidence>
<feature type="transmembrane region" description="Helical" evidence="1">
    <location>
        <begin position="222"/>
        <end position="242"/>
    </location>
</feature>
<dbReference type="RefSeq" id="WP_176908891.1">
    <property type="nucleotide sequence ID" value="NZ_JABKAU010000021.1"/>
</dbReference>
<dbReference type="Proteomes" id="UP000565521">
    <property type="component" value="Unassembled WGS sequence"/>
</dbReference>
<feature type="transmembrane region" description="Helical" evidence="1">
    <location>
        <begin position="337"/>
        <end position="357"/>
    </location>
</feature>
<feature type="transmembrane region" description="Helical" evidence="1">
    <location>
        <begin position="91"/>
        <end position="110"/>
    </location>
</feature>
<feature type="transmembrane region" description="Helical" evidence="1">
    <location>
        <begin position="59"/>
        <end position="79"/>
    </location>
</feature>
<accession>A0A7Y7PQS5</accession>
<keyword evidence="3" id="KW-1185">Reference proteome</keyword>
<keyword evidence="1" id="KW-1133">Transmembrane helix</keyword>
<feature type="transmembrane region" description="Helical" evidence="1">
    <location>
        <begin position="289"/>
        <end position="308"/>
    </location>
</feature>
<evidence type="ECO:0000313" key="3">
    <source>
        <dbReference type="Proteomes" id="UP000565521"/>
    </source>
</evidence>
<dbReference type="EMBL" id="JABKAU010000021">
    <property type="protein sequence ID" value="NVO31997.1"/>
    <property type="molecule type" value="Genomic_DNA"/>
</dbReference>
<keyword evidence="1" id="KW-0472">Membrane</keyword>
<gene>
    <name evidence="2" type="ORF">HW554_12295</name>
</gene>